<accession>A0ABU8TUH4</accession>
<reference evidence="2 3" key="1">
    <citation type="submission" date="2023-12" db="EMBL/GenBank/DDBJ databases">
        <title>Phenotypic and Genomic Characterization of Methanothermobacter wolfeii Strain BSEL, a CO2-Capturing Archaeon with Minimal Nutrient Requirements.</title>
        <authorList>
            <person name="Ale Enriquez F."/>
            <person name="Ahring B.K."/>
        </authorList>
    </citation>
    <scope>NUCLEOTIDE SEQUENCE [LARGE SCALE GENOMIC DNA]</scope>
    <source>
        <strain evidence="2 3">BSEL-1</strain>
    </source>
</reference>
<keyword evidence="1" id="KW-1133">Transmembrane helix</keyword>
<keyword evidence="3" id="KW-1185">Reference proteome</keyword>
<sequence>MAEDFGRYWVAGLIMAVAGGMLNTLTYIIGTWRPEQYPEWLLGILTGAIGITMFILVPWIYGRLVEFIYMRFIARS</sequence>
<feature type="transmembrane region" description="Helical" evidence="1">
    <location>
        <begin position="40"/>
        <end position="61"/>
    </location>
</feature>
<comment type="caution">
    <text evidence="2">The sequence shown here is derived from an EMBL/GenBank/DDBJ whole genome shotgun (WGS) entry which is preliminary data.</text>
</comment>
<name>A0ABU8TUH4_METWO</name>
<feature type="transmembrane region" description="Helical" evidence="1">
    <location>
        <begin position="6"/>
        <end position="28"/>
    </location>
</feature>
<organism evidence="2 3">
    <name type="scientific">Methanothermobacter wolfeii</name>
    <name type="common">Methanobacterium wolfei</name>
    <dbReference type="NCBI Taxonomy" id="145261"/>
    <lineage>
        <taxon>Archaea</taxon>
        <taxon>Methanobacteriati</taxon>
        <taxon>Methanobacteriota</taxon>
        <taxon>Methanomada group</taxon>
        <taxon>Methanobacteria</taxon>
        <taxon>Methanobacteriales</taxon>
        <taxon>Methanobacteriaceae</taxon>
        <taxon>Methanothermobacter</taxon>
    </lineage>
</organism>
<keyword evidence="1" id="KW-0472">Membrane</keyword>
<keyword evidence="1" id="KW-0812">Transmembrane</keyword>
<gene>
    <name evidence="2" type="ORF">U2150_04225</name>
</gene>
<dbReference type="EMBL" id="JAXUHJ010000008">
    <property type="protein sequence ID" value="MEJ8542697.1"/>
    <property type="molecule type" value="Genomic_DNA"/>
</dbReference>
<proteinExistence type="predicted"/>
<dbReference type="Proteomes" id="UP001369247">
    <property type="component" value="Unassembled WGS sequence"/>
</dbReference>
<protein>
    <submittedName>
        <fullName evidence="2">Uncharacterized protein</fullName>
    </submittedName>
</protein>
<evidence type="ECO:0000313" key="2">
    <source>
        <dbReference type="EMBL" id="MEJ8542697.1"/>
    </source>
</evidence>
<evidence type="ECO:0000256" key="1">
    <source>
        <dbReference type="SAM" id="Phobius"/>
    </source>
</evidence>
<dbReference type="GeneID" id="43707295"/>
<evidence type="ECO:0000313" key="3">
    <source>
        <dbReference type="Proteomes" id="UP001369247"/>
    </source>
</evidence>
<dbReference type="RefSeq" id="WP_013295920.1">
    <property type="nucleotide sequence ID" value="NZ_JAXUHJ010000008.1"/>
</dbReference>